<comment type="caution">
    <text evidence="2">The sequence shown here is derived from an EMBL/GenBank/DDBJ whole genome shotgun (WGS) entry which is preliminary data.</text>
</comment>
<dbReference type="RefSeq" id="WP_112747710.1">
    <property type="nucleotide sequence ID" value="NZ_QMFY01000007.1"/>
</dbReference>
<dbReference type="AlphaFoldDB" id="A0A364Y176"/>
<evidence type="ECO:0008006" key="4">
    <source>
        <dbReference type="Google" id="ProtNLM"/>
    </source>
</evidence>
<name>A0A364Y176_9BACT</name>
<feature type="signal peptide" evidence="1">
    <location>
        <begin position="1"/>
        <end position="24"/>
    </location>
</feature>
<gene>
    <name evidence="2" type="ORF">DQQ10_15050</name>
</gene>
<sequence>MKKSILLMGIVASTMLLLQRHGYAQNLVVDARDELQISVSVQAPIGSKNADAKPTLFPNMKPGIGYDVRYTTKLFSRLRIGAWVNYASFNDWSHSTASDYKDAKIKFSSFGPTIVYRLPLPFEKHNNVFRVDVCLSPGLTNLDVNTTRESSINLDSSTPPLTVEATRFTMGIDAHFSYLKNRTYGFSLAVGYQHVNAESKVFPDSYYGAWSMRAGFLFRIKQDKQFKYSTL</sequence>
<reference evidence="2 3" key="1">
    <citation type="submission" date="2018-06" db="EMBL/GenBank/DDBJ databases">
        <title>Chryseolinea flavus sp. nov., a member of the phylum Bacteroidetes isolated from soil.</title>
        <authorList>
            <person name="Li Y."/>
            <person name="Wang J."/>
        </authorList>
    </citation>
    <scope>NUCLEOTIDE SEQUENCE [LARGE SCALE GENOMIC DNA]</scope>
    <source>
        <strain evidence="2 3">SDU1-6</strain>
    </source>
</reference>
<evidence type="ECO:0000313" key="3">
    <source>
        <dbReference type="Proteomes" id="UP000251889"/>
    </source>
</evidence>
<evidence type="ECO:0000313" key="2">
    <source>
        <dbReference type="EMBL" id="RAW00368.1"/>
    </source>
</evidence>
<proteinExistence type="predicted"/>
<dbReference type="Proteomes" id="UP000251889">
    <property type="component" value="Unassembled WGS sequence"/>
</dbReference>
<keyword evidence="1" id="KW-0732">Signal</keyword>
<protein>
    <recommendedName>
        <fullName evidence="4">Outer membrane protein beta-barrel domain-containing protein</fullName>
    </recommendedName>
</protein>
<accession>A0A364Y176</accession>
<dbReference type="EMBL" id="QMFY01000007">
    <property type="protein sequence ID" value="RAW00368.1"/>
    <property type="molecule type" value="Genomic_DNA"/>
</dbReference>
<feature type="chain" id="PRO_5016793614" description="Outer membrane protein beta-barrel domain-containing protein" evidence="1">
    <location>
        <begin position="25"/>
        <end position="231"/>
    </location>
</feature>
<evidence type="ECO:0000256" key="1">
    <source>
        <dbReference type="SAM" id="SignalP"/>
    </source>
</evidence>
<keyword evidence="3" id="KW-1185">Reference proteome</keyword>
<organism evidence="2 3">
    <name type="scientific">Pseudochryseolinea flava</name>
    <dbReference type="NCBI Taxonomy" id="2059302"/>
    <lineage>
        <taxon>Bacteria</taxon>
        <taxon>Pseudomonadati</taxon>
        <taxon>Bacteroidota</taxon>
        <taxon>Cytophagia</taxon>
        <taxon>Cytophagales</taxon>
        <taxon>Fulvivirgaceae</taxon>
        <taxon>Pseudochryseolinea</taxon>
    </lineage>
</organism>